<proteinExistence type="predicted"/>
<dbReference type="SMART" id="SM00499">
    <property type="entry name" value="AAI"/>
    <property type="match status" value="1"/>
</dbReference>
<dbReference type="PANTHER" id="PTHR33122:SF33">
    <property type="entry name" value="BIFUNCTIONAL INHIBITOR_LIPID-TRANSFER PROTEIN_SEED STORAGE 2S ALBUMIN SUPERFAMILY PROTEIN"/>
    <property type="match status" value="1"/>
</dbReference>
<dbReference type="RefSeq" id="XP_031375278.1">
    <property type="nucleotide sequence ID" value="XM_031519418.1"/>
</dbReference>
<dbReference type="InterPro" id="IPR039265">
    <property type="entry name" value="DIR1-like"/>
</dbReference>
<keyword evidence="2" id="KW-1185">Reference proteome</keyword>
<protein>
    <submittedName>
        <fullName evidence="3">Lipid-transfer protein DIR1 isoform X1</fullName>
    </submittedName>
</protein>
<dbReference type="PANTHER" id="PTHR33122">
    <property type="entry name" value="LIPID BINDING PROTEIN-RELATED"/>
    <property type="match status" value="1"/>
</dbReference>
<accession>A0A6P8C1P0</accession>
<dbReference type="GO" id="GO:0005504">
    <property type="term" value="F:fatty acid binding"/>
    <property type="evidence" value="ECO:0007669"/>
    <property type="project" value="InterPro"/>
</dbReference>
<dbReference type="SUPFAM" id="SSF47699">
    <property type="entry name" value="Bifunctional inhibitor/lipid-transfer protein/seed storage 2S albumin"/>
    <property type="match status" value="1"/>
</dbReference>
<dbReference type="InterPro" id="IPR036312">
    <property type="entry name" value="Bifun_inhib/LTP/seed_sf"/>
</dbReference>
<reference evidence="2" key="1">
    <citation type="journal article" date="2020" name="Plant Biotechnol. J.">
        <title>The pomegranate (Punica granatum L.) draft genome dissects genetic divergence between soft- and hard-seeded cultivars.</title>
        <authorList>
            <person name="Luo X."/>
            <person name="Li H."/>
            <person name="Wu Z."/>
            <person name="Yao W."/>
            <person name="Zhao P."/>
            <person name="Cao D."/>
            <person name="Yu H."/>
            <person name="Li K."/>
            <person name="Poudel K."/>
            <person name="Zhao D."/>
            <person name="Zhang F."/>
            <person name="Xia X."/>
            <person name="Chen L."/>
            <person name="Wang Q."/>
            <person name="Jing D."/>
            <person name="Cao S."/>
        </authorList>
    </citation>
    <scope>NUCLEOTIDE SEQUENCE [LARGE SCALE GENOMIC DNA]</scope>
    <source>
        <strain evidence="2">cv. Tunisia</strain>
    </source>
</reference>
<evidence type="ECO:0000313" key="3">
    <source>
        <dbReference type="RefSeq" id="XP_031375278.1"/>
    </source>
</evidence>
<feature type="domain" description="Bifunctional inhibitor/plant lipid transfer protein/seed storage helical" evidence="1">
    <location>
        <begin position="41"/>
        <end position="114"/>
    </location>
</feature>
<gene>
    <name evidence="3" type="primary">LOC116189657</name>
</gene>
<dbReference type="AlphaFoldDB" id="A0A6P8C1P0"/>
<dbReference type="Proteomes" id="UP000515151">
    <property type="component" value="Chromosome 8"/>
</dbReference>
<evidence type="ECO:0000259" key="1">
    <source>
        <dbReference type="SMART" id="SM00499"/>
    </source>
</evidence>
<dbReference type="Gene3D" id="1.10.110.10">
    <property type="entry name" value="Plant lipid-transfer and hydrophobic proteins"/>
    <property type="match status" value="1"/>
</dbReference>
<dbReference type="GO" id="GO:0009627">
    <property type="term" value="P:systemic acquired resistance"/>
    <property type="evidence" value="ECO:0007669"/>
    <property type="project" value="InterPro"/>
</dbReference>
<dbReference type="OrthoDB" id="1911693at2759"/>
<dbReference type="GeneID" id="116189657"/>
<dbReference type="Pfam" id="PF00234">
    <property type="entry name" value="Tryp_alpha_amyl"/>
    <property type="match status" value="1"/>
</dbReference>
<dbReference type="InterPro" id="IPR016140">
    <property type="entry name" value="Bifunc_inhib/LTP/seed_store"/>
</dbReference>
<evidence type="ECO:0000313" key="2">
    <source>
        <dbReference type="Proteomes" id="UP000515151"/>
    </source>
</evidence>
<reference evidence="3" key="2">
    <citation type="submission" date="2025-08" db="UniProtKB">
        <authorList>
            <consortium name="RefSeq"/>
        </authorList>
    </citation>
    <scope>IDENTIFICATION</scope>
    <source>
        <tissue evidence="3">Leaf</tissue>
    </source>
</reference>
<sequence length="148" mass="16411">MTDMIFMVHRDMDPKKTAPMLLVLFVVITATMVEPARGSTCMTTFFATLVQMIPCRPAVAPFSPILPSEACCNAIKALGQPCLCVLLSGPPISGMDRNMALQLPSKCTANFEPCTLFTNHFLPALFPYKTTVKLSVKYQVYLHRSIHR</sequence>
<name>A0A6P8C1P0_PUNGR</name>
<organism evidence="2 3">
    <name type="scientific">Punica granatum</name>
    <name type="common">Pomegranate</name>
    <dbReference type="NCBI Taxonomy" id="22663"/>
    <lineage>
        <taxon>Eukaryota</taxon>
        <taxon>Viridiplantae</taxon>
        <taxon>Streptophyta</taxon>
        <taxon>Embryophyta</taxon>
        <taxon>Tracheophyta</taxon>
        <taxon>Spermatophyta</taxon>
        <taxon>Magnoliopsida</taxon>
        <taxon>eudicotyledons</taxon>
        <taxon>Gunneridae</taxon>
        <taxon>Pentapetalae</taxon>
        <taxon>rosids</taxon>
        <taxon>malvids</taxon>
        <taxon>Myrtales</taxon>
        <taxon>Lythraceae</taxon>
        <taxon>Punica</taxon>
    </lineage>
</organism>